<evidence type="ECO:0000256" key="10">
    <source>
        <dbReference type="ARBA" id="ARBA00058212"/>
    </source>
</evidence>
<comment type="pathway">
    <text evidence="1">Cofactor biosynthesis; molybdopterin biosynthesis.</text>
</comment>
<evidence type="ECO:0000256" key="2">
    <source>
        <dbReference type="ARBA" id="ARBA00006112"/>
    </source>
</evidence>
<evidence type="ECO:0000256" key="5">
    <source>
        <dbReference type="ARBA" id="ARBA00022679"/>
    </source>
</evidence>
<comment type="caution">
    <text evidence="12">The sequence shown here is derived from an EMBL/GenBank/DDBJ whole genome shotgun (WGS) entry which is preliminary data.</text>
</comment>
<comment type="similarity">
    <text evidence="2">Belongs to the MoaB/Mog family.</text>
</comment>
<name>A0A840N0G2_9BRAD</name>
<dbReference type="InterPro" id="IPR008284">
    <property type="entry name" value="MoCF_biosynth_CS"/>
</dbReference>
<dbReference type="NCBIfam" id="NF006932">
    <property type="entry name" value="PRK09417.1"/>
    <property type="match status" value="1"/>
</dbReference>
<keyword evidence="7" id="KW-0067">ATP-binding</keyword>
<dbReference type="Gene3D" id="3.40.980.10">
    <property type="entry name" value="MoaB/Mog-like domain"/>
    <property type="match status" value="1"/>
</dbReference>
<evidence type="ECO:0000259" key="11">
    <source>
        <dbReference type="SMART" id="SM00852"/>
    </source>
</evidence>
<evidence type="ECO:0000313" key="12">
    <source>
        <dbReference type="EMBL" id="MBB5053989.1"/>
    </source>
</evidence>
<dbReference type="PANTHER" id="PTHR43764:SF1">
    <property type="entry name" value="MOLYBDOPTERIN MOLYBDOTRANSFERASE"/>
    <property type="match status" value="1"/>
</dbReference>
<comment type="catalytic activity">
    <reaction evidence="9">
        <text>molybdopterin + ATP + H(+) = adenylyl-molybdopterin + diphosphate</text>
        <dbReference type="Rhea" id="RHEA:31331"/>
        <dbReference type="ChEBI" id="CHEBI:15378"/>
        <dbReference type="ChEBI" id="CHEBI:30616"/>
        <dbReference type="ChEBI" id="CHEBI:33019"/>
        <dbReference type="ChEBI" id="CHEBI:58698"/>
        <dbReference type="ChEBI" id="CHEBI:62727"/>
        <dbReference type="EC" id="2.7.7.75"/>
    </reaction>
</comment>
<dbReference type="EMBL" id="JACHIJ010000005">
    <property type="protein sequence ID" value="MBB5053989.1"/>
    <property type="molecule type" value="Genomic_DNA"/>
</dbReference>
<dbReference type="PROSITE" id="PS01078">
    <property type="entry name" value="MOCF_BIOSYNTHESIS_1"/>
    <property type="match status" value="1"/>
</dbReference>
<dbReference type="RefSeq" id="WP_184087722.1">
    <property type="nucleotide sequence ID" value="NZ_JACHIJ010000005.1"/>
</dbReference>
<dbReference type="GO" id="GO:0006777">
    <property type="term" value="P:Mo-molybdopterin cofactor biosynthetic process"/>
    <property type="evidence" value="ECO:0007669"/>
    <property type="project" value="UniProtKB-KW"/>
</dbReference>
<organism evidence="12 13">
    <name type="scientific">Afipia massiliensis</name>
    <dbReference type="NCBI Taxonomy" id="211460"/>
    <lineage>
        <taxon>Bacteria</taxon>
        <taxon>Pseudomonadati</taxon>
        <taxon>Pseudomonadota</taxon>
        <taxon>Alphaproteobacteria</taxon>
        <taxon>Hyphomicrobiales</taxon>
        <taxon>Nitrobacteraceae</taxon>
        <taxon>Afipia</taxon>
    </lineage>
</organism>
<evidence type="ECO:0000256" key="7">
    <source>
        <dbReference type="ARBA" id="ARBA00022840"/>
    </source>
</evidence>
<gene>
    <name evidence="12" type="ORF">HNQ36_003989</name>
</gene>
<dbReference type="UniPathway" id="UPA00344"/>
<evidence type="ECO:0000256" key="1">
    <source>
        <dbReference type="ARBA" id="ARBA00005046"/>
    </source>
</evidence>
<accession>A0A840N0G2</accession>
<feature type="domain" description="MoaB/Mog" evidence="11">
    <location>
        <begin position="21"/>
        <end position="167"/>
    </location>
</feature>
<dbReference type="CDD" id="cd00886">
    <property type="entry name" value="MogA_MoaB"/>
    <property type="match status" value="1"/>
</dbReference>
<sequence length="190" mass="20297">MSLGRDNPTNLTESKPLARIGILVVSDRASQGLYDDKSGKAVNSFLGKVIRSNWIVIFKIIPDGAESVANALIELSDREGCDLVLTTGGTGPAPRDLTPEGTRMVIGRELVGFGELMRRVSLDHVPTAILSRQIAGTRNHSLIVNLPGRPAAIDVCLNAIFPAIPYCLELIGARPIEVNSDVCIAFRPGA</sequence>
<comment type="function">
    <text evidence="10">Catalyzes the adenylation of molybdopterin as part of the biosynthesis of the molybdenum-cofactor.</text>
</comment>
<dbReference type="Pfam" id="PF00994">
    <property type="entry name" value="MoCF_biosynth"/>
    <property type="match status" value="1"/>
</dbReference>
<dbReference type="SMART" id="SM00852">
    <property type="entry name" value="MoCF_biosynth"/>
    <property type="match status" value="1"/>
</dbReference>
<proteinExistence type="inferred from homology"/>
<dbReference type="InterPro" id="IPR051920">
    <property type="entry name" value="MPT_Adenylyltrnsfr/MoaC-Rel"/>
</dbReference>
<evidence type="ECO:0000256" key="4">
    <source>
        <dbReference type="ARBA" id="ARBA00013491"/>
    </source>
</evidence>
<dbReference type="GO" id="GO:0005524">
    <property type="term" value="F:ATP binding"/>
    <property type="evidence" value="ECO:0007669"/>
    <property type="project" value="UniProtKB-KW"/>
</dbReference>
<protein>
    <recommendedName>
        <fullName evidence="4">Molybdopterin adenylyltransferase</fullName>
        <ecNumber evidence="3">2.7.7.75</ecNumber>
    </recommendedName>
</protein>
<dbReference type="Proteomes" id="UP000521227">
    <property type="component" value="Unassembled WGS sequence"/>
</dbReference>
<dbReference type="FunFam" id="3.40.980.10:FF:000005">
    <property type="entry name" value="Molybdopterin biosynthesis mog protein"/>
    <property type="match status" value="1"/>
</dbReference>
<keyword evidence="5 12" id="KW-0808">Transferase</keyword>
<keyword evidence="6" id="KW-0547">Nucleotide-binding</keyword>
<evidence type="ECO:0000256" key="8">
    <source>
        <dbReference type="ARBA" id="ARBA00023150"/>
    </source>
</evidence>
<evidence type="ECO:0000256" key="6">
    <source>
        <dbReference type="ARBA" id="ARBA00022741"/>
    </source>
</evidence>
<dbReference type="AlphaFoldDB" id="A0A840N0G2"/>
<evidence type="ECO:0000256" key="3">
    <source>
        <dbReference type="ARBA" id="ARBA00012509"/>
    </source>
</evidence>
<dbReference type="PANTHER" id="PTHR43764">
    <property type="entry name" value="MOLYBDENUM COFACTOR BIOSYNTHESIS"/>
    <property type="match status" value="1"/>
</dbReference>
<evidence type="ECO:0000313" key="13">
    <source>
        <dbReference type="Proteomes" id="UP000521227"/>
    </source>
</evidence>
<dbReference type="InterPro" id="IPR001453">
    <property type="entry name" value="MoaB/Mog_dom"/>
</dbReference>
<keyword evidence="12" id="KW-0548">Nucleotidyltransferase</keyword>
<dbReference type="EC" id="2.7.7.75" evidence="3"/>
<dbReference type="GO" id="GO:0061598">
    <property type="term" value="F:molybdopterin adenylyltransferase activity"/>
    <property type="evidence" value="ECO:0007669"/>
    <property type="project" value="UniProtKB-EC"/>
</dbReference>
<dbReference type="SUPFAM" id="SSF53218">
    <property type="entry name" value="Molybdenum cofactor biosynthesis proteins"/>
    <property type="match status" value="1"/>
</dbReference>
<evidence type="ECO:0000256" key="9">
    <source>
        <dbReference type="ARBA" id="ARBA00051131"/>
    </source>
</evidence>
<dbReference type="NCBIfam" id="TIGR00177">
    <property type="entry name" value="molyb_syn"/>
    <property type="match status" value="1"/>
</dbReference>
<reference evidence="12 13" key="1">
    <citation type="submission" date="2020-08" db="EMBL/GenBank/DDBJ databases">
        <title>Genomic Encyclopedia of Type Strains, Phase IV (KMG-IV): sequencing the most valuable type-strain genomes for metagenomic binning, comparative biology and taxonomic classification.</title>
        <authorList>
            <person name="Goeker M."/>
        </authorList>
    </citation>
    <scope>NUCLEOTIDE SEQUENCE [LARGE SCALE GENOMIC DNA]</scope>
    <source>
        <strain evidence="12 13">DSM 17498</strain>
    </source>
</reference>
<keyword evidence="8" id="KW-0501">Molybdenum cofactor biosynthesis</keyword>
<dbReference type="InterPro" id="IPR036425">
    <property type="entry name" value="MoaB/Mog-like_dom_sf"/>
</dbReference>